<reference evidence="2 3" key="1">
    <citation type="submission" date="2016-10" db="EMBL/GenBank/DDBJ databases">
        <authorList>
            <person name="Cai Z."/>
        </authorList>
    </citation>
    <scope>NUCLEOTIDE SEQUENCE [LARGE SCALE GENOMIC DNA]</scope>
</reference>
<feature type="region of interest" description="Disordered" evidence="1">
    <location>
        <begin position="863"/>
        <end position="893"/>
    </location>
</feature>
<dbReference type="STRING" id="3088.A0A383VCJ0"/>
<sequence length="1163" mass="127044">MSHYQGSVGPGSPYSMADGSPRHGPLHGGGSQYMDSGTIDEDEVHLREQHANFRMGAGQRLQRQGSMKNAAMSAGSRKGRRRWMEGSQDDSQADADAGVASDLIPASRGEGNTGHIVRMKRAEAWSKFLAYEGCCQVCMKEGARGLPEAAYFLSSGCEPLRVGLGITNLLLPQVMAMHMASAVDSGSPAIDLGNEIVWDDFDADDRKLSAAAFMNHMSVMRVRVARLELPQTGNVLSRLVCRNTDYSRVTVHFRMVPVVDLRNPVDVPFRLRKDGAVLPGSPVFDLQPDHANHEVILEVMSGTEVLARGKISCKRLWQIGMEHGAEDDYYEDDESEADVNIGAPKSICNWLKGPGEGAAMGKSGTGLWVNVFDSGPNPGKVLLMVQRTQRELPGYEGPREEATQDKGTLKVSSCQAYDYLLLAALKAQGCNERRLDVSGEWAWLLQAFASQYGVRSNYAVMTHLRWVLRPGVASVSQNCFDLLARQLRPLLEQEAAGGCSLTQHEATMLSKTKADTEELLKLAFENYYLLSSGARKGIMDGACSPQPGHNEFPPMALVAGVHLFEAMRDVFHPSDVEWLGDRFRIAAKGRWSRLASLCDDGMQQDQPSPLMTGAAPLRQNLHSSRGGNNTPASKAQQLYSRVIRVASAIQHDLEYDRQLQDVPRLLPTSLNLPAITATEYCVNYVHQLRSVLAQCPPNQPTEMAIDMLVAVAQLQRYLEEHHLAVQRGQPGCIDCLELFAPHVRSWITNSQETLCATCRSLEATTELSSMASTATQEAPPLGGSEEGGVAPICHEMLRHVVNEMHRYERVITHWPLFGPYLEASLCVVLRSIIGAVSRQCGMTRVRGGPVDIYDMAGTPGKAAAPKGNSPFKGTMNNRYSAAPSSGSDYRSNRHQGSMAQWAWAPDSPRKPGPNGAPRVLLMVREAVLLNSMKRLMVAAPIYEATINKWSGGSSMPPGSHQHADVGSEFGYEDVAPHVGAQFAQVVKELRTEYSSAVASTCQRMSAALSANPTTSIFTLLNHAKAASAQAGPNMTPMQQNAMIENVSAGMFSCLSEVLTNLAAALDGRVFVATGRGLWDFIGRDLLEFVENLQEGKDNRGAWRTRQNASLLLEEINNFFRSGLVSAMEHVLQERDLSLPLHIDATQKLLAGNTTALNMNFTPF</sequence>
<evidence type="ECO:0000313" key="2">
    <source>
        <dbReference type="EMBL" id="SZX63285.1"/>
    </source>
</evidence>
<protein>
    <submittedName>
        <fullName evidence="2">Uncharacterized protein</fullName>
    </submittedName>
</protein>
<gene>
    <name evidence="2" type="ORF">BQ4739_LOCUS3836</name>
</gene>
<keyword evidence="3" id="KW-1185">Reference proteome</keyword>
<evidence type="ECO:0000256" key="1">
    <source>
        <dbReference type="SAM" id="MobiDB-lite"/>
    </source>
</evidence>
<evidence type="ECO:0000313" key="3">
    <source>
        <dbReference type="Proteomes" id="UP000256970"/>
    </source>
</evidence>
<dbReference type="PANTHER" id="PTHR31110:SF2">
    <property type="entry name" value="PESTICIDAL CRYSTAL CRY8BA PROTEIN"/>
    <property type="match status" value="1"/>
</dbReference>
<feature type="compositionally biased region" description="Polar residues" evidence="1">
    <location>
        <begin position="874"/>
        <end position="893"/>
    </location>
</feature>
<dbReference type="AlphaFoldDB" id="A0A383VCJ0"/>
<dbReference type="PANTHER" id="PTHR31110">
    <property type="entry name" value="PESTICIDAL CRYSTAL CRY8BA PROTEIN"/>
    <property type="match status" value="1"/>
</dbReference>
<dbReference type="EMBL" id="FNXT01000301">
    <property type="protein sequence ID" value="SZX63285.1"/>
    <property type="molecule type" value="Genomic_DNA"/>
</dbReference>
<organism evidence="2 3">
    <name type="scientific">Tetradesmus obliquus</name>
    <name type="common">Green alga</name>
    <name type="synonym">Acutodesmus obliquus</name>
    <dbReference type="NCBI Taxonomy" id="3088"/>
    <lineage>
        <taxon>Eukaryota</taxon>
        <taxon>Viridiplantae</taxon>
        <taxon>Chlorophyta</taxon>
        <taxon>core chlorophytes</taxon>
        <taxon>Chlorophyceae</taxon>
        <taxon>CS clade</taxon>
        <taxon>Sphaeropleales</taxon>
        <taxon>Scenedesmaceae</taxon>
        <taxon>Tetradesmus</taxon>
    </lineage>
</organism>
<name>A0A383VCJ0_TETOB</name>
<proteinExistence type="predicted"/>
<feature type="region of interest" description="Disordered" evidence="1">
    <location>
        <begin position="1"/>
        <end position="37"/>
    </location>
</feature>
<dbReference type="Proteomes" id="UP000256970">
    <property type="component" value="Unassembled WGS sequence"/>
</dbReference>
<feature type="region of interest" description="Disordered" evidence="1">
    <location>
        <begin position="58"/>
        <end position="97"/>
    </location>
</feature>
<accession>A0A383VCJ0</accession>